<feature type="compositionally biased region" description="Basic residues" evidence="1">
    <location>
        <begin position="1"/>
        <end position="10"/>
    </location>
</feature>
<dbReference type="EMBL" id="VUNI01000007">
    <property type="protein sequence ID" value="MST74582.1"/>
    <property type="molecule type" value="Genomic_DNA"/>
</dbReference>
<keyword evidence="2" id="KW-0812">Transmembrane</keyword>
<keyword evidence="2" id="KW-1133">Transmembrane helix</keyword>
<dbReference type="AlphaFoldDB" id="A0A6L5YRD1"/>
<dbReference type="Proteomes" id="UP000474024">
    <property type="component" value="Unassembled WGS sequence"/>
</dbReference>
<evidence type="ECO:0000256" key="1">
    <source>
        <dbReference type="SAM" id="MobiDB-lite"/>
    </source>
</evidence>
<accession>A0A6L5YRD1</accession>
<feature type="transmembrane region" description="Helical" evidence="2">
    <location>
        <begin position="195"/>
        <end position="213"/>
    </location>
</feature>
<sequence>MIFFKKKKKEKNNTQPKAETELQKKLNQTDIKYEVIDQCEQVIDASRELEDIRSEYGLVTSYLNDIQIIEELPEDEMRQIRDTAGNIMQLNATKNEFLKTEHQITDAQFTQIQEQEDSVPDAIKRLQANETYLDTIKRDLNYLEGEKIELGYQKERCKKKQKQLQRLAFFLLGLFAIIVFLLLLMKLMFQLETETWMIFAAFLATVSGVFTLVRYQDYGSEIRNSDAKMNHAISLENHVKIKYVNIKNAVDYVYAKYHVKNSYEFIFIWEKYNEAVKKREKQKQTDDDLEYFNNKLIRMLHIHQLYDSKVWINHANALYDKKEMVEVKHNLLIRRQKLRTRMEYNMDVIQRMKREIEKNSKIMGAGGAQIREIIAKLDTINGFQEPF</sequence>
<proteinExistence type="predicted"/>
<dbReference type="RefSeq" id="WP_154429549.1">
    <property type="nucleotide sequence ID" value="NZ_VUNI01000007.1"/>
</dbReference>
<organism evidence="3 4">
    <name type="scientific">Roseburia porci</name>
    <dbReference type="NCBI Taxonomy" id="2605790"/>
    <lineage>
        <taxon>Bacteria</taxon>
        <taxon>Bacillati</taxon>
        <taxon>Bacillota</taxon>
        <taxon>Clostridia</taxon>
        <taxon>Lachnospirales</taxon>
        <taxon>Lachnospiraceae</taxon>
        <taxon>Roseburia</taxon>
    </lineage>
</organism>
<comment type="caution">
    <text evidence="3">The sequence shown here is derived from an EMBL/GenBank/DDBJ whole genome shotgun (WGS) entry which is preliminary data.</text>
</comment>
<gene>
    <name evidence="3" type="ORF">FYJ75_05950</name>
</gene>
<name>A0A6L5YRD1_9FIRM</name>
<protein>
    <submittedName>
        <fullName evidence="3">Uncharacterized protein</fullName>
    </submittedName>
</protein>
<feature type="region of interest" description="Disordered" evidence="1">
    <location>
        <begin position="1"/>
        <end position="20"/>
    </location>
</feature>
<reference evidence="3 4" key="1">
    <citation type="submission" date="2019-08" db="EMBL/GenBank/DDBJ databases">
        <title>In-depth cultivation of the pig gut microbiome towards novel bacterial diversity and tailored functional studies.</title>
        <authorList>
            <person name="Wylensek D."/>
            <person name="Hitch T.C.A."/>
            <person name="Clavel T."/>
        </authorList>
    </citation>
    <scope>NUCLEOTIDE SEQUENCE [LARGE SCALE GENOMIC DNA]</scope>
    <source>
        <strain evidence="3 4">MUC/MUC-530-WT-4D</strain>
    </source>
</reference>
<evidence type="ECO:0000313" key="4">
    <source>
        <dbReference type="Proteomes" id="UP000474024"/>
    </source>
</evidence>
<evidence type="ECO:0000313" key="3">
    <source>
        <dbReference type="EMBL" id="MST74582.1"/>
    </source>
</evidence>
<keyword evidence="2" id="KW-0472">Membrane</keyword>
<keyword evidence="4" id="KW-1185">Reference proteome</keyword>
<feature type="transmembrane region" description="Helical" evidence="2">
    <location>
        <begin position="167"/>
        <end position="189"/>
    </location>
</feature>
<evidence type="ECO:0000256" key="2">
    <source>
        <dbReference type="SAM" id="Phobius"/>
    </source>
</evidence>